<dbReference type="InterPro" id="IPR007263">
    <property type="entry name" value="DCC1-like"/>
</dbReference>
<dbReference type="Proteomes" id="UP000219439">
    <property type="component" value="Unassembled WGS sequence"/>
</dbReference>
<dbReference type="OrthoDB" id="9785438at2"/>
<organism evidence="1 2">
    <name type="scientific">Cohaesibacter gelatinilyticus</name>
    <dbReference type="NCBI Taxonomy" id="372072"/>
    <lineage>
        <taxon>Bacteria</taxon>
        <taxon>Pseudomonadati</taxon>
        <taxon>Pseudomonadota</taxon>
        <taxon>Alphaproteobacteria</taxon>
        <taxon>Hyphomicrobiales</taxon>
        <taxon>Cohaesibacteraceae</taxon>
    </lineage>
</organism>
<protein>
    <submittedName>
        <fullName evidence="1">Predicted thiol-disulfide oxidoreductase YuxK, DCC family</fullName>
    </submittedName>
</protein>
<dbReference type="Pfam" id="PF04134">
    <property type="entry name" value="DCC1-like"/>
    <property type="match status" value="1"/>
</dbReference>
<keyword evidence="2" id="KW-1185">Reference proteome</keyword>
<proteinExistence type="predicted"/>
<evidence type="ECO:0000313" key="1">
    <source>
        <dbReference type="EMBL" id="SNZ19360.1"/>
    </source>
</evidence>
<dbReference type="RefSeq" id="WP_097153715.1">
    <property type="nucleotide sequence ID" value="NZ_OBEL01000002.1"/>
</dbReference>
<name>A0A285PC88_9HYPH</name>
<dbReference type="GO" id="GO:0015035">
    <property type="term" value="F:protein-disulfide reductase activity"/>
    <property type="evidence" value="ECO:0007669"/>
    <property type="project" value="InterPro"/>
</dbReference>
<reference evidence="1 2" key="1">
    <citation type="submission" date="2017-09" db="EMBL/GenBank/DDBJ databases">
        <authorList>
            <person name="Ehlers B."/>
            <person name="Leendertz F.H."/>
        </authorList>
    </citation>
    <scope>NUCLEOTIDE SEQUENCE [LARGE SCALE GENOMIC DNA]</scope>
    <source>
        <strain evidence="1 2">DSM 18289</strain>
    </source>
</reference>
<dbReference type="EMBL" id="OBEL01000002">
    <property type="protein sequence ID" value="SNZ19360.1"/>
    <property type="molecule type" value="Genomic_DNA"/>
</dbReference>
<gene>
    <name evidence="1" type="ORF">SAMN06265368_2443</name>
</gene>
<sequence>MTSKPGITMIFDSDCILCSHWVRLILSHETSPTIHFASSRKTVGQQLASNFGYAPEDLDLTYLVICNGEAFAKSDATFVLLGELKAPWSWLRILRIIPRPVRDAFYDLIARNRLQWFGRKTDCLIPTPEQRTRFLD</sequence>
<accession>A0A285PC88</accession>
<dbReference type="AlphaFoldDB" id="A0A285PC88"/>
<dbReference type="PANTHER" id="PTHR33639:SF2">
    <property type="entry name" value="DUF393 DOMAIN-CONTAINING PROTEIN"/>
    <property type="match status" value="1"/>
</dbReference>
<dbReference type="PANTHER" id="PTHR33639">
    <property type="entry name" value="THIOL-DISULFIDE OXIDOREDUCTASE DCC"/>
    <property type="match status" value="1"/>
</dbReference>
<evidence type="ECO:0000313" key="2">
    <source>
        <dbReference type="Proteomes" id="UP000219439"/>
    </source>
</evidence>
<dbReference type="InterPro" id="IPR052927">
    <property type="entry name" value="DCC_oxidoreductase"/>
</dbReference>